<keyword evidence="2" id="KW-0808">Transferase</keyword>
<dbReference type="EMBL" id="FNGW01000011">
    <property type="protein sequence ID" value="SDM41736.1"/>
    <property type="molecule type" value="Genomic_DNA"/>
</dbReference>
<dbReference type="CDD" id="cd04301">
    <property type="entry name" value="NAT_SF"/>
    <property type="match status" value="1"/>
</dbReference>
<evidence type="ECO:0000259" key="1">
    <source>
        <dbReference type="PROSITE" id="PS51186"/>
    </source>
</evidence>
<dbReference type="InterPro" id="IPR016181">
    <property type="entry name" value="Acyl_CoA_acyltransferase"/>
</dbReference>
<evidence type="ECO:0000313" key="2">
    <source>
        <dbReference type="EMBL" id="SDM41736.1"/>
    </source>
</evidence>
<dbReference type="InterPro" id="IPR000182">
    <property type="entry name" value="GNAT_dom"/>
</dbReference>
<dbReference type="GO" id="GO:0016747">
    <property type="term" value="F:acyltransferase activity, transferring groups other than amino-acyl groups"/>
    <property type="evidence" value="ECO:0007669"/>
    <property type="project" value="InterPro"/>
</dbReference>
<dbReference type="STRING" id="1121325.SAMN04515677_11166"/>
<gene>
    <name evidence="2" type="ORF">SAMN04515677_11166</name>
</gene>
<dbReference type="AlphaFoldDB" id="A0A1G9T275"/>
<sequence>MYRELSKSDYEQIKKLICDAFGFNDFLKDEKLLDLVLTIYLEGCILDSTYSRVAIKNDKVIGIILGKANEDKNKIRKFHNSLNFLTTGTKLMVCSKKNKQSLKEFSKIKDTYKEIISGKENEFQGCIQLFIVSQESRGLGVGKSLVSQLFNYMRDMNVDSLYLYTDTRCNYGFYDSQNFKRINEKNIYFESFNNNLGVFLYGYKF</sequence>
<protein>
    <submittedName>
        <fullName evidence="2">Acetyltransferase (GNAT) family protein</fullName>
    </submittedName>
</protein>
<name>A0A1G9T275_9FIRM</name>
<organism evidence="2 3">
    <name type="scientific">Romboutsia lituseburensis DSM 797</name>
    <dbReference type="NCBI Taxonomy" id="1121325"/>
    <lineage>
        <taxon>Bacteria</taxon>
        <taxon>Bacillati</taxon>
        <taxon>Bacillota</taxon>
        <taxon>Clostridia</taxon>
        <taxon>Peptostreptococcales</taxon>
        <taxon>Peptostreptococcaceae</taxon>
        <taxon>Romboutsia</taxon>
    </lineage>
</organism>
<reference evidence="2 3" key="1">
    <citation type="submission" date="2016-10" db="EMBL/GenBank/DDBJ databases">
        <authorList>
            <person name="de Groot N.N."/>
        </authorList>
    </citation>
    <scope>NUCLEOTIDE SEQUENCE [LARGE SCALE GENOMIC DNA]</scope>
    <source>
        <strain evidence="2 3">DSM 797</strain>
    </source>
</reference>
<accession>A0A1G9T275</accession>
<dbReference type="Gene3D" id="3.40.630.30">
    <property type="match status" value="1"/>
</dbReference>
<evidence type="ECO:0000313" key="3">
    <source>
        <dbReference type="Proteomes" id="UP000199068"/>
    </source>
</evidence>
<proteinExistence type="predicted"/>
<keyword evidence="3" id="KW-1185">Reference proteome</keyword>
<feature type="domain" description="N-acetyltransferase" evidence="1">
    <location>
        <begin position="1"/>
        <end position="205"/>
    </location>
</feature>
<dbReference type="Proteomes" id="UP000199068">
    <property type="component" value="Unassembled WGS sequence"/>
</dbReference>
<dbReference type="SUPFAM" id="SSF55729">
    <property type="entry name" value="Acyl-CoA N-acyltransferases (Nat)"/>
    <property type="match status" value="1"/>
</dbReference>
<dbReference type="PROSITE" id="PS51186">
    <property type="entry name" value="GNAT"/>
    <property type="match status" value="1"/>
</dbReference>
<dbReference type="Pfam" id="PF00583">
    <property type="entry name" value="Acetyltransf_1"/>
    <property type="match status" value="1"/>
</dbReference>